<evidence type="ECO:0000256" key="2">
    <source>
        <dbReference type="SAM" id="Phobius"/>
    </source>
</evidence>
<evidence type="ECO:0000256" key="1">
    <source>
        <dbReference type="SAM" id="MobiDB-lite"/>
    </source>
</evidence>
<keyword evidence="5" id="KW-1185">Reference proteome</keyword>
<feature type="transmembrane region" description="Helical" evidence="2">
    <location>
        <begin position="113"/>
        <end position="146"/>
    </location>
</feature>
<feature type="transmembrane region" description="Helical" evidence="2">
    <location>
        <begin position="158"/>
        <end position="178"/>
    </location>
</feature>
<comment type="caution">
    <text evidence="4">The sequence shown here is derived from an EMBL/GenBank/DDBJ whole genome shotgun (WGS) entry which is preliminary data.</text>
</comment>
<sequence>MAIPETGDARESIDDHESGDDVGTGDGPAGDDGRTVGAAAVLGLFLLALAAVTLFDAASLSRAGAGPLGPAVFPGLIGTLLAVAGVTMLVRSLRQWPSAPGPAGVPAGRLLRLAALVVLLVIFAVVLPIVGYVASSTALFAGAAFLLGSPHPWRGIAYGWTLAAVVFVVFDRVIGLSLPAGPWGF</sequence>
<evidence type="ECO:0000313" key="5">
    <source>
        <dbReference type="Proteomes" id="UP000569329"/>
    </source>
</evidence>
<dbReference type="EMBL" id="JACGWZ010000005">
    <property type="protein sequence ID" value="MBA8826432.1"/>
    <property type="molecule type" value="Genomic_DNA"/>
</dbReference>
<dbReference type="RefSeq" id="WP_182545643.1">
    <property type="nucleotide sequence ID" value="NZ_JACGWZ010000005.1"/>
</dbReference>
<keyword evidence="2" id="KW-1133">Transmembrane helix</keyword>
<dbReference type="Pfam" id="PF07331">
    <property type="entry name" value="TctB"/>
    <property type="match status" value="1"/>
</dbReference>
<evidence type="ECO:0000259" key="3">
    <source>
        <dbReference type="Pfam" id="PF07331"/>
    </source>
</evidence>
<protein>
    <submittedName>
        <fullName evidence="4">Putative tricarboxylic transport membrane protein</fullName>
    </submittedName>
</protein>
<name>A0A839DWT8_9PSEU</name>
<gene>
    <name evidence="4" type="ORF">FHX42_003808</name>
</gene>
<organism evidence="4 5">
    <name type="scientific">Halosaccharopolyspora lacisalsi</name>
    <dbReference type="NCBI Taxonomy" id="1000566"/>
    <lineage>
        <taxon>Bacteria</taxon>
        <taxon>Bacillati</taxon>
        <taxon>Actinomycetota</taxon>
        <taxon>Actinomycetes</taxon>
        <taxon>Pseudonocardiales</taxon>
        <taxon>Pseudonocardiaceae</taxon>
        <taxon>Halosaccharopolyspora</taxon>
    </lineage>
</organism>
<keyword evidence="2" id="KW-0472">Membrane</keyword>
<proteinExistence type="predicted"/>
<feature type="transmembrane region" description="Helical" evidence="2">
    <location>
        <begin position="71"/>
        <end position="93"/>
    </location>
</feature>
<feature type="transmembrane region" description="Helical" evidence="2">
    <location>
        <begin position="36"/>
        <end position="59"/>
    </location>
</feature>
<dbReference type="Proteomes" id="UP000569329">
    <property type="component" value="Unassembled WGS sequence"/>
</dbReference>
<accession>A0A839DWT8</accession>
<feature type="domain" description="DUF1468" evidence="3">
    <location>
        <begin position="41"/>
        <end position="179"/>
    </location>
</feature>
<feature type="compositionally biased region" description="Basic and acidic residues" evidence="1">
    <location>
        <begin position="7"/>
        <end position="16"/>
    </location>
</feature>
<keyword evidence="2" id="KW-0812">Transmembrane</keyword>
<reference evidence="4 5" key="1">
    <citation type="submission" date="2020-07" db="EMBL/GenBank/DDBJ databases">
        <title>Sequencing the genomes of 1000 actinobacteria strains.</title>
        <authorList>
            <person name="Klenk H.-P."/>
        </authorList>
    </citation>
    <scope>NUCLEOTIDE SEQUENCE [LARGE SCALE GENOMIC DNA]</scope>
    <source>
        <strain evidence="4 5">DSM 45975</strain>
    </source>
</reference>
<feature type="region of interest" description="Disordered" evidence="1">
    <location>
        <begin position="1"/>
        <end position="30"/>
    </location>
</feature>
<dbReference type="InterPro" id="IPR009936">
    <property type="entry name" value="DUF1468"/>
</dbReference>
<evidence type="ECO:0000313" key="4">
    <source>
        <dbReference type="EMBL" id="MBA8826432.1"/>
    </source>
</evidence>
<dbReference type="AlphaFoldDB" id="A0A839DWT8"/>